<dbReference type="FunFam" id="3.20.180.20:FF:000010">
    <property type="entry name" value="Dynein heavy chain"/>
    <property type="match status" value="1"/>
</dbReference>
<dbReference type="Proteomes" id="UP000015354">
    <property type="component" value="Unassembled WGS sequence"/>
</dbReference>
<dbReference type="GO" id="GO:0007018">
    <property type="term" value="P:microtubule-based movement"/>
    <property type="evidence" value="ECO:0007669"/>
    <property type="project" value="InterPro"/>
</dbReference>
<dbReference type="Pfam" id="PF08393">
    <property type="entry name" value="DHC_N2"/>
    <property type="match status" value="1"/>
</dbReference>
<dbReference type="InterPro" id="IPR042228">
    <property type="entry name" value="Dynein_linker_3"/>
</dbReference>
<name>S9VUJ5_9TRYP</name>
<feature type="domain" description="Dynein heavy chain linker" evidence="2">
    <location>
        <begin position="993"/>
        <end position="1408"/>
    </location>
</feature>
<dbReference type="OrthoDB" id="5593012at2759"/>
<feature type="region of interest" description="Disordered" evidence="1">
    <location>
        <begin position="43"/>
        <end position="94"/>
    </location>
</feature>
<feature type="compositionally biased region" description="Basic and acidic residues" evidence="1">
    <location>
        <begin position="573"/>
        <end position="583"/>
    </location>
</feature>
<dbReference type="PANTHER" id="PTHR45703:SF1">
    <property type="entry name" value="DYNEINS HEAVY CHAIN"/>
    <property type="match status" value="1"/>
</dbReference>
<organism evidence="3 4">
    <name type="scientific">Strigomonas culicis</name>
    <dbReference type="NCBI Taxonomy" id="28005"/>
    <lineage>
        <taxon>Eukaryota</taxon>
        <taxon>Discoba</taxon>
        <taxon>Euglenozoa</taxon>
        <taxon>Kinetoplastea</taxon>
        <taxon>Metakinetoplastina</taxon>
        <taxon>Trypanosomatida</taxon>
        <taxon>Trypanosomatidae</taxon>
        <taxon>Strigomonadinae</taxon>
        <taxon>Strigomonas</taxon>
    </lineage>
</organism>
<evidence type="ECO:0000259" key="2">
    <source>
        <dbReference type="Pfam" id="PF08393"/>
    </source>
</evidence>
<protein>
    <submittedName>
        <fullName evidence="3">Dynein heavy chain</fullName>
    </submittedName>
</protein>
<evidence type="ECO:0000313" key="3">
    <source>
        <dbReference type="EMBL" id="EPY30841.1"/>
    </source>
</evidence>
<evidence type="ECO:0000256" key="1">
    <source>
        <dbReference type="SAM" id="MobiDB-lite"/>
    </source>
</evidence>
<dbReference type="InterPro" id="IPR042222">
    <property type="entry name" value="Dynein_2_N"/>
</dbReference>
<dbReference type="InterPro" id="IPR013602">
    <property type="entry name" value="Dynein_heavy_linker"/>
</dbReference>
<dbReference type="GO" id="GO:0051959">
    <property type="term" value="F:dynein light intermediate chain binding"/>
    <property type="evidence" value="ECO:0007669"/>
    <property type="project" value="InterPro"/>
</dbReference>
<proteinExistence type="predicted"/>
<accession>S9VUJ5</accession>
<feature type="region of interest" description="Disordered" evidence="1">
    <location>
        <begin position="1"/>
        <end position="28"/>
    </location>
</feature>
<comment type="caution">
    <text evidence="3">The sequence shown here is derived from an EMBL/GenBank/DDBJ whole genome shotgun (WGS) entry which is preliminary data.</text>
</comment>
<feature type="compositionally biased region" description="Low complexity" evidence="1">
    <location>
        <begin position="585"/>
        <end position="596"/>
    </location>
</feature>
<feature type="region of interest" description="Disordered" evidence="1">
    <location>
        <begin position="573"/>
        <end position="601"/>
    </location>
</feature>
<dbReference type="FunFam" id="1.20.140.100:FF:000008">
    <property type="entry name" value="Dynein heavy chain domain 1"/>
    <property type="match status" value="1"/>
</dbReference>
<dbReference type="GO" id="GO:0045505">
    <property type="term" value="F:dynein intermediate chain binding"/>
    <property type="evidence" value="ECO:0007669"/>
    <property type="project" value="InterPro"/>
</dbReference>
<dbReference type="PANTHER" id="PTHR45703">
    <property type="entry name" value="DYNEIN HEAVY CHAIN"/>
    <property type="match status" value="1"/>
</dbReference>
<dbReference type="InterPro" id="IPR026983">
    <property type="entry name" value="DHC"/>
</dbReference>
<keyword evidence="4" id="KW-1185">Reference proteome</keyword>
<dbReference type="Gene3D" id="3.20.180.20">
    <property type="entry name" value="Dynein heavy chain, N-terminal domain 2"/>
    <property type="match status" value="1"/>
</dbReference>
<dbReference type="GO" id="GO:0030286">
    <property type="term" value="C:dynein complex"/>
    <property type="evidence" value="ECO:0007669"/>
    <property type="project" value="InterPro"/>
</dbReference>
<evidence type="ECO:0000313" key="4">
    <source>
        <dbReference type="Proteomes" id="UP000015354"/>
    </source>
</evidence>
<gene>
    <name evidence="3" type="ORF">STCU_03862</name>
</gene>
<sequence>MSKKTRASLGEVPEELLKGKSQKEQAGITRGYLAKTRMEEKELPGVTSLAQQRYVAPEKPVVPNKSKTMPKRPLLAKGSLSKDDPSKPPVAVHVPKSLRHLMAKDDARDRGRKSLMYASVAPGAAFAPPGEVPASTTAAAVGPDTCERVGLHYAPLSNIRTTYQNEEMDKRPHQGVRDREELPAGATAVQSAFFDLEDFDSKTDDPCPPQQLAKLGGAAGTPARSRCHNSMSEVVWAPCRVIEYDKDKEKFEIVWPDGKSKWTKRLNIIFDFEDEEKWRERVRRADRYREEFEAAIRESRYIESIPDAAVTPMNQDQMDRIIELMAKEFSVSSLHVVQQCTEQAERFYYMAAKKAVHAYHMRSAEEQRRLAPCHLPAFPPEPIPSLRNLKGTIFTPSPNYSEARSFIADNLFQVQGLLQSTLHAIHTIWFDYAPRALCVASFLDTPLQLQYFVDAQSQHGSATSEKLRGEWTSTVHSTIQNNLDAHFNFYENNMERYTRSNMCRFVSLVNTMMSSQLRSLIVKSMEAYTKFIATYGVASDDEDAEMEQLPEDVRERAHWDAREEELAQKQRELQERAAADRAKAPKPSKSAAAAAERSPEEEEENIAPFVWRLGVYTNEVPYTQRVVNLTQRINGLRPLFALKLVDTSGCIVFSPALEDVAKEVQDAFQQCLRYSSQVHGMGDQLFPLLEMNPFFLVPIPEDEPFVLECRETIRQTLEDNAEAPIQLQQMYKEFEYILENSSEEIAEEAVLENLSLDEFDLVFERLTRDIDRISERTPNYVKYELYAVDCQEIKNTLIRKANHLMAALMEVVASRLREDNAVVINSYEAIYQRLSIEPTTPEELQQQRSYLDSVPEKEAAIQTNFATVTEGNSLLLKYRFLVSEEDFVQYWVAYEWPRKLQQFMEDRNFRFKETRNVFMQKLREQNDVLSYDIMQLAASVEDFAHLGDDARTEEFNERAKEIAALIKKYQDQVVLYNSHEELFNLAPSQYPQLKELRVRFEPYSTLWEIASAFNAESERWLNTRLASLVPVEVDQKITDWSKKLTQISRVIKETEPSEVLHHLRENMDRFKPNIPLLYSLRSNLQASHWRAIYQQCGVPRDKQGFGPGGVDNNDQRPFSDFVKLGMLNYAQQVEAIATVAQKTYELESELMTMEGEWKKLLFEMEPYQDTYKLKANDAMQLTLDEHILKTQSMLGKPIVRQAPALQARVSQWEKQLNNMQSTMDEWFKCQNTWAYLEPIFSSADISRSLPKEKQLFVEIDDNWHTIMEHTRTTPQVLTRCQDETLMKTLSDANMTLDVILKKLQQFLETKRMAFPRFYFISNEELLQILSDSKDPFLVQPYLCKCFEGIKRIQFADHHDIIGMESAEGEVVPFIKKVNPGDQNNQVELWLQVVETVMKESIRDQLHQAIGDYAGSKRTDFIRKWPGRSCSPSARSSGRWTRRS</sequence>
<dbReference type="Gene3D" id="1.20.140.100">
    <property type="entry name" value="Dynein heavy chain, N-terminal domain 2"/>
    <property type="match status" value="1"/>
</dbReference>
<dbReference type="EMBL" id="ATMH01003862">
    <property type="protein sequence ID" value="EPY30841.1"/>
    <property type="molecule type" value="Genomic_DNA"/>
</dbReference>
<reference evidence="3 4" key="1">
    <citation type="journal article" date="2013" name="PLoS ONE">
        <title>Predicting the Proteins of Angomonas deanei, Strigomonas culicis and Their Respective Endosymbionts Reveals New Aspects of the Trypanosomatidae Family.</title>
        <authorList>
            <person name="Motta M.C."/>
            <person name="Martins A.C."/>
            <person name="de Souza S.S."/>
            <person name="Catta-Preta C.M."/>
            <person name="Silva R."/>
            <person name="Klein C.C."/>
            <person name="de Almeida L.G."/>
            <person name="de Lima Cunha O."/>
            <person name="Ciapina L.P."/>
            <person name="Brocchi M."/>
            <person name="Colabardini A.C."/>
            <person name="de Araujo Lima B."/>
            <person name="Machado C.R."/>
            <person name="de Almeida Soares C.M."/>
            <person name="Probst C.M."/>
            <person name="de Menezes C.B."/>
            <person name="Thompson C.E."/>
            <person name="Bartholomeu D.C."/>
            <person name="Gradia D.F."/>
            <person name="Pavoni D.P."/>
            <person name="Grisard E.C."/>
            <person name="Fantinatti-Garboggini F."/>
            <person name="Marchini F.K."/>
            <person name="Rodrigues-Luiz G.F."/>
            <person name="Wagner G."/>
            <person name="Goldman G.H."/>
            <person name="Fietto J.L."/>
            <person name="Elias M.C."/>
            <person name="Goldman M.H."/>
            <person name="Sagot M.F."/>
            <person name="Pereira M."/>
            <person name="Stoco P.H."/>
            <person name="de Mendonca-Neto R.P."/>
            <person name="Teixeira S.M."/>
            <person name="Maciel T.E."/>
            <person name="de Oliveira Mendes T.A."/>
            <person name="Urmenyi T.P."/>
            <person name="de Souza W."/>
            <person name="Schenkman S."/>
            <person name="de Vasconcelos A.T."/>
        </authorList>
    </citation>
    <scope>NUCLEOTIDE SEQUENCE [LARGE SCALE GENOMIC DNA]</scope>
</reference>